<keyword evidence="1" id="KW-0479">Metal-binding</keyword>
<dbReference type="EMBL" id="LGUB01000328">
    <property type="protein sequence ID" value="KRH93463.1"/>
    <property type="molecule type" value="Genomic_DNA"/>
</dbReference>
<dbReference type="Proteomes" id="UP000051530">
    <property type="component" value="Unassembled WGS sequence"/>
</dbReference>
<name>A0A0R0M342_9MICR</name>
<keyword evidence="1" id="KW-0862">Zinc</keyword>
<evidence type="ECO:0000259" key="3">
    <source>
        <dbReference type="PROSITE" id="PS50158"/>
    </source>
</evidence>
<dbReference type="SUPFAM" id="SSF57756">
    <property type="entry name" value="Retrovirus zinc finger-like domains"/>
    <property type="match status" value="1"/>
</dbReference>
<dbReference type="InterPro" id="IPR001878">
    <property type="entry name" value="Znf_CCHC"/>
</dbReference>
<accession>A0A0R0M342</accession>
<protein>
    <recommendedName>
        <fullName evidence="3">CCHC-type domain-containing protein</fullName>
    </recommendedName>
</protein>
<dbReference type="Pfam" id="PF00098">
    <property type="entry name" value="zf-CCHC"/>
    <property type="match status" value="1"/>
</dbReference>
<dbReference type="PROSITE" id="PS50158">
    <property type="entry name" value="ZF_CCHC"/>
    <property type="match status" value="1"/>
</dbReference>
<comment type="caution">
    <text evidence="4">The sequence shown here is derived from an EMBL/GenBank/DDBJ whole genome shotgun (WGS) entry which is preliminary data.</text>
</comment>
<keyword evidence="5" id="KW-1185">Reference proteome</keyword>
<proteinExistence type="predicted"/>
<keyword evidence="2" id="KW-0175">Coiled coil</keyword>
<evidence type="ECO:0000313" key="4">
    <source>
        <dbReference type="EMBL" id="KRH93463.1"/>
    </source>
</evidence>
<organism evidence="4 5">
    <name type="scientific">Pseudoloma neurophilia</name>
    <dbReference type="NCBI Taxonomy" id="146866"/>
    <lineage>
        <taxon>Eukaryota</taxon>
        <taxon>Fungi</taxon>
        <taxon>Fungi incertae sedis</taxon>
        <taxon>Microsporidia</taxon>
        <taxon>Pseudoloma</taxon>
    </lineage>
</organism>
<evidence type="ECO:0000256" key="2">
    <source>
        <dbReference type="SAM" id="Coils"/>
    </source>
</evidence>
<dbReference type="GO" id="GO:0003676">
    <property type="term" value="F:nucleic acid binding"/>
    <property type="evidence" value="ECO:0007669"/>
    <property type="project" value="InterPro"/>
</dbReference>
<evidence type="ECO:0000256" key="1">
    <source>
        <dbReference type="PROSITE-ProRule" id="PRU00047"/>
    </source>
</evidence>
<dbReference type="InterPro" id="IPR036875">
    <property type="entry name" value="Znf_CCHC_sf"/>
</dbReference>
<reference evidence="4 5" key="1">
    <citation type="submission" date="2015-07" db="EMBL/GenBank/DDBJ databases">
        <title>The genome of Pseudoloma neurophilia, a relevant intracellular parasite of the zebrafish.</title>
        <authorList>
            <person name="Ndikumana S."/>
            <person name="Pelin A."/>
            <person name="Sanders J."/>
            <person name="Corradi N."/>
        </authorList>
    </citation>
    <scope>NUCLEOTIDE SEQUENCE [LARGE SCALE GENOMIC DNA]</scope>
    <source>
        <strain evidence="4 5">MK1</strain>
    </source>
</reference>
<dbReference type="GO" id="GO:0008270">
    <property type="term" value="F:zinc ion binding"/>
    <property type="evidence" value="ECO:0007669"/>
    <property type="project" value="UniProtKB-KW"/>
</dbReference>
<dbReference type="Gene3D" id="4.10.60.10">
    <property type="entry name" value="Zinc finger, CCHC-type"/>
    <property type="match status" value="1"/>
</dbReference>
<keyword evidence="1" id="KW-0863">Zinc-finger</keyword>
<evidence type="ECO:0000313" key="5">
    <source>
        <dbReference type="Proteomes" id="UP000051530"/>
    </source>
</evidence>
<gene>
    <name evidence="4" type="ORF">M153_8590002260</name>
</gene>
<sequence>MRIEYEKFSKEKLAQEKVELEKKNEDLEREVRFTKMRMSGFSQERRKQKCYRCGELGHISRFCNLKEVNGKFEYSGNSSFEKRGKIRHLEIISGIPDLDDLIESFLYSFLNLDRPVEFYPIEMFN</sequence>
<dbReference type="VEuPathDB" id="MicrosporidiaDB:M153_8590002260"/>
<feature type="domain" description="CCHC-type" evidence="3">
    <location>
        <begin position="49"/>
        <end position="63"/>
    </location>
</feature>
<dbReference type="AlphaFoldDB" id="A0A0R0M342"/>
<feature type="coiled-coil region" evidence="2">
    <location>
        <begin position="10"/>
        <end position="44"/>
    </location>
</feature>
<dbReference type="OrthoDB" id="1099063at2759"/>